<organism evidence="1 2">
    <name type="scientific">Ancylostoma duodenale</name>
    <dbReference type="NCBI Taxonomy" id="51022"/>
    <lineage>
        <taxon>Eukaryota</taxon>
        <taxon>Metazoa</taxon>
        <taxon>Ecdysozoa</taxon>
        <taxon>Nematoda</taxon>
        <taxon>Chromadorea</taxon>
        <taxon>Rhabditida</taxon>
        <taxon>Rhabditina</taxon>
        <taxon>Rhabditomorpha</taxon>
        <taxon>Strongyloidea</taxon>
        <taxon>Ancylostomatidae</taxon>
        <taxon>Ancylostomatinae</taxon>
        <taxon>Ancylostoma</taxon>
    </lineage>
</organism>
<evidence type="ECO:0000313" key="1">
    <source>
        <dbReference type="EMBL" id="KIH43753.1"/>
    </source>
</evidence>
<name>A0A0C2BIZ2_9BILA</name>
<dbReference type="AlphaFoldDB" id="A0A0C2BIZ2"/>
<evidence type="ECO:0000313" key="2">
    <source>
        <dbReference type="Proteomes" id="UP000054047"/>
    </source>
</evidence>
<proteinExistence type="predicted"/>
<accession>A0A0C2BIZ2</accession>
<dbReference type="Proteomes" id="UP000054047">
    <property type="component" value="Unassembled WGS sequence"/>
</dbReference>
<keyword evidence="2" id="KW-1185">Reference proteome</keyword>
<protein>
    <submittedName>
        <fullName evidence="1">Uncharacterized protein</fullName>
    </submittedName>
</protein>
<sequence>MLGFRFGTINCRTLRTKNRIAELEDAIGEVPFDITGLSGTQRTGSAVLRPQKSSHFIFFSELTGFVVNKKWTDCCSFYTISGRASFVDVTTISGSARVVQVYAPTTAHPDEEHPLRIQ</sequence>
<dbReference type="OrthoDB" id="5824787at2759"/>
<dbReference type="EMBL" id="KN783119">
    <property type="protein sequence ID" value="KIH43753.1"/>
    <property type="molecule type" value="Genomic_DNA"/>
</dbReference>
<reference evidence="1 2" key="1">
    <citation type="submission" date="2013-12" db="EMBL/GenBank/DDBJ databases">
        <title>Draft genome of the parsitic nematode Ancylostoma duodenale.</title>
        <authorList>
            <person name="Mitreva M."/>
        </authorList>
    </citation>
    <scope>NUCLEOTIDE SEQUENCE [LARGE SCALE GENOMIC DNA]</scope>
    <source>
        <strain evidence="1 2">Zhejiang</strain>
    </source>
</reference>
<gene>
    <name evidence="1" type="ORF">ANCDUO_26235</name>
</gene>